<feature type="domain" description="C2H2-type" evidence="2">
    <location>
        <begin position="37"/>
        <end position="62"/>
    </location>
</feature>
<evidence type="ECO:0000259" key="2">
    <source>
        <dbReference type="PROSITE" id="PS50157"/>
    </source>
</evidence>
<evidence type="ECO:0000256" key="1">
    <source>
        <dbReference type="PROSITE-ProRule" id="PRU00042"/>
    </source>
</evidence>
<accession>S2J653</accession>
<dbReference type="GO" id="GO:0008270">
    <property type="term" value="F:zinc ion binding"/>
    <property type="evidence" value="ECO:0007669"/>
    <property type="project" value="UniProtKB-KW"/>
</dbReference>
<gene>
    <name evidence="3" type="ORF">HMPREF1544_07604</name>
</gene>
<dbReference type="PROSITE" id="PS00028">
    <property type="entry name" value="ZINC_FINGER_C2H2_1"/>
    <property type="match status" value="1"/>
</dbReference>
<dbReference type="InterPro" id="IPR013087">
    <property type="entry name" value="Znf_C2H2_type"/>
</dbReference>
<dbReference type="Proteomes" id="UP000014254">
    <property type="component" value="Unassembled WGS sequence"/>
</dbReference>
<dbReference type="InParanoid" id="S2J653"/>
<keyword evidence="1" id="KW-0863">Zinc-finger</keyword>
<proteinExistence type="predicted"/>
<keyword evidence="1" id="KW-0479">Metal-binding</keyword>
<organism evidence="3 4">
    <name type="scientific">Mucor circinelloides f. circinelloides (strain 1006PhL)</name>
    <name type="common">Mucormycosis agent</name>
    <name type="synonym">Calyptromyces circinelloides</name>
    <dbReference type="NCBI Taxonomy" id="1220926"/>
    <lineage>
        <taxon>Eukaryota</taxon>
        <taxon>Fungi</taxon>
        <taxon>Fungi incertae sedis</taxon>
        <taxon>Mucoromycota</taxon>
        <taxon>Mucoromycotina</taxon>
        <taxon>Mucoromycetes</taxon>
        <taxon>Mucorales</taxon>
        <taxon>Mucorineae</taxon>
        <taxon>Mucoraceae</taxon>
        <taxon>Mucor</taxon>
    </lineage>
</organism>
<dbReference type="VEuPathDB" id="FungiDB:HMPREF1544_07604"/>
<sequence>MTQGGYRTHCKNAHFMIFSHCSILNSNATIEANHSEFCCTQCERFYSCKSSFRKHLTRAHDI</sequence>
<dbReference type="AlphaFoldDB" id="S2J653"/>
<reference evidence="4" key="1">
    <citation type="submission" date="2013-05" db="EMBL/GenBank/DDBJ databases">
        <title>The Genome sequence of Mucor circinelloides f. circinelloides 1006PhL.</title>
        <authorList>
            <consortium name="The Broad Institute Genomics Platform"/>
            <person name="Cuomo C."/>
            <person name="Earl A."/>
            <person name="Findley K."/>
            <person name="Lee S.C."/>
            <person name="Walker B."/>
            <person name="Young S."/>
            <person name="Zeng Q."/>
            <person name="Gargeya S."/>
            <person name="Fitzgerald M."/>
            <person name="Haas B."/>
            <person name="Abouelleil A."/>
            <person name="Allen A.W."/>
            <person name="Alvarado L."/>
            <person name="Arachchi H.M."/>
            <person name="Berlin A.M."/>
            <person name="Chapman S.B."/>
            <person name="Gainer-Dewar J."/>
            <person name="Goldberg J."/>
            <person name="Griggs A."/>
            <person name="Gujja S."/>
            <person name="Hansen M."/>
            <person name="Howarth C."/>
            <person name="Imamovic A."/>
            <person name="Ireland A."/>
            <person name="Larimer J."/>
            <person name="McCowan C."/>
            <person name="Murphy C."/>
            <person name="Pearson M."/>
            <person name="Poon T.W."/>
            <person name="Priest M."/>
            <person name="Roberts A."/>
            <person name="Saif S."/>
            <person name="Shea T."/>
            <person name="Sisk P."/>
            <person name="Sykes S."/>
            <person name="Wortman J."/>
            <person name="Nusbaum C."/>
            <person name="Birren B."/>
        </authorList>
    </citation>
    <scope>NUCLEOTIDE SEQUENCE [LARGE SCALE GENOMIC DNA]</scope>
    <source>
        <strain evidence="4">1006PhL</strain>
    </source>
</reference>
<name>S2J653_MUCC1</name>
<keyword evidence="1" id="KW-0862">Zinc</keyword>
<evidence type="ECO:0000313" key="4">
    <source>
        <dbReference type="Proteomes" id="UP000014254"/>
    </source>
</evidence>
<dbReference type="EMBL" id="KE124008">
    <property type="protein sequence ID" value="EPB85611.1"/>
    <property type="molecule type" value="Genomic_DNA"/>
</dbReference>
<dbReference type="PROSITE" id="PS50157">
    <property type="entry name" value="ZINC_FINGER_C2H2_2"/>
    <property type="match status" value="1"/>
</dbReference>
<dbReference type="OrthoDB" id="6077919at2759"/>
<evidence type="ECO:0000313" key="3">
    <source>
        <dbReference type="EMBL" id="EPB85611.1"/>
    </source>
</evidence>
<keyword evidence="4" id="KW-1185">Reference proteome</keyword>
<protein>
    <recommendedName>
        <fullName evidence="2">C2H2-type domain-containing protein</fullName>
    </recommendedName>
</protein>